<protein>
    <submittedName>
        <fullName evidence="1">Uncharacterized protein</fullName>
    </submittedName>
</protein>
<name>A0A7X0F5H2_9HYPH</name>
<dbReference type="EMBL" id="JACHOU010000002">
    <property type="protein sequence ID" value="MBB6353469.1"/>
    <property type="molecule type" value="Genomic_DNA"/>
</dbReference>
<dbReference type="RefSeq" id="WP_184698522.1">
    <property type="nucleotide sequence ID" value="NZ_BAABEG010000001.1"/>
</dbReference>
<organism evidence="1 2">
    <name type="scientific">Aminobacter aganoensis</name>
    <dbReference type="NCBI Taxonomy" id="83264"/>
    <lineage>
        <taxon>Bacteria</taxon>
        <taxon>Pseudomonadati</taxon>
        <taxon>Pseudomonadota</taxon>
        <taxon>Alphaproteobacteria</taxon>
        <taxon>Hyphomicrobiales</taxon>
        <taxon>Phyllobacteriaceae</taxon>
        <taxon>Aminobacter</taxon>
    </lineage>
</organism>
<dbReference type="Proteomes" id="UP000536262">
    <property type="component" value="Unassembled WGS sequence"/>
</dbReference>
<sequence length="83" mass="9098">MSLDVPSNGLIVGNVKRGRNDAITWTNLTEIGDEILFDGALQRRHSWGWDLMMPQEAARSISYSPFESTNGLNAVTVASFSPS</sequence>
<proteinExistence type="predicted"/>
<evidence type="ECO:0000313" key="1">
    <source>
        <dbReference type="EMBL" id="MBB6353469.1"/>
    </source>
</evidence>
<dbReference type="AlphaFoldDB" id="A0A7X0F5H2"/>
<gene>
    <name evidence="1" type="ORF">GGR00_001237</name>
</gene>
<comment type="caution">
    <text evidence="1">The sequence shown here is derived from an EMBL/GenBank/DDBJ whole genome shotgun (WGS) entry which is preliminary data.</text>
</comment>
<evidence type="ECO:0000313" key="2">
    <source>
        <dbReference type="Proteomes" id="UP000536262"/>
    </source>
</evidence>
<reference evidence="1 2" key="1">
    <citation type="submission" date="2020-08" db="EMBL/GenBank/DDBJ databases">
        <title>Genomic Encyclopedia of Type Strains, Phase IV (KMG-IV): sequencing the most valuable type-strain genomes for metagenomic binning, comparative biology and taxonomic classification.</title>
        <authorList>
            <person name="Goeker M."/>
        </authorList>
    </citation>
    <scope>NUCLEOTIDE SEQUENCE [LARGE SCALE GENOMIC DNA]</scope>
    <source>
        <strain evidence="1 2">DSM 7051</strain>
    </source>
</reference>
<keyword evidence="2" id="KW-1185">Reference proteome</keyword>
<accession>A0A7X0F5H2</accession>